<reference evidence="1 2" key="1">
    <citation type="submission" date="2021-06" db="EMBL/GenBank/DDBJ databases">
        <authorList>
            <person name="Palmer J.M."/>
        </authorList>
    </citation>
    <scope>NUCLEOTIDE SEQUENCE [LARGE SCALE GENOMIC DNA]</scope>
    <source>
        <strain evidence="1 2">AS_MEX2019</strain>
        <tissue evidence="1">Muscle</tissue>
    </source>
</reference>
<dbReference type="Proteomes" id="UP001469553">
    <property type="component" value="Unassembled WGS sequence"/>
</dbReference>
<accession>A0ABV0ZFK8</accession>
<evidence type="ECO:0000313" key="2">
    <source>
        <dbReference type="Proteomes" id="UP001469553"/>
    </source>
</evidence>
<evidence type="ECO:0000313" key="1">
    <source>
        <dbReference type="EMBL" id="MEQ2305019.1"/>
    </source>
</evidence>
<dbReference type="EMBL" id="JAHRIP010060890">
    <property type="protein sequence ID" value="MEQ2305019.1"/>
    <property type="molecule type" value="Genomic_DNA"/>
</dbReference>
<organism evidence="1 2">
    <name type="scientific">Ameca splendens</name>
    <dbReference type="NCBI Taxonomy" id="208324"/>
    <lineage>
        <taxon>Eukaryota</taxon>
        <taxon>Metazoa</taxon>
        <taxon>Chordata</taxon>
        <taxon>Craniata</taxon>
        <taxon>Vertebrata</taxon>
        <taxon>Euteleostomi</taxon>
        <taxon>Actinopterygii</taxon>
        <taxon>Neopterygii</taxon>
        <taxon>Teleostei</taxon>
        <taxon>Neoteleostei</taxon>
        <taxon>Acanthomorphata</taxon>
        <taxon>Ovalentaria</taxon>
        <taxon>Atherinomorphae</taxon>
        <taxon>Cyprinodontiformes</taxon>
        <taxon>Goodeidae</taxon>
        <taxon>Ameca</taxon>
    </lineage>
</organism>
<gene>
    <name evidence="1" type="ORF">AMECASPLE_033214</name>
</gene>
<sequence>MGVKEERRRRRSEGGCRRRRTFTHCYRVGELLRPPLLHENLSIGDCFPSAATPGISFDILLSSKDQGAV</sequence>
<protein>
    <submittedName>
        <fullName evidence="1">Uncharacterized protein</fullName>
    </submittedName>
</protein>
<keyword evidence="2" id="KW-1185">Reference proteome</keyword>
<proteinExistence type="predicted"/>
<comment type="caution">
    <text evidence="1">The sequence shown here is derived from an EMBL/GenBank/DDBJ whole genome shotgun (WGS) entry which is preliminary data.</text>
</comment>
<name>A0ABV0ZFK8_9TELE</name>